<feature type="transmembrane region" description="Helical" evidence="8">
    <location>
        <begin position="80"/>
        <end position="99"/>
    </location>
</feature>
<feature type="transmembrane region" description="Helical" evidence="8">
    <location>
        <begin position="271"/>
        <end position="296"/>
    </location>
</feature>
<dbReference type="RefSeq" id="WP_114499111.1">
    <property type="nucleotide sequence ID" value="NZ_QPJW01000021.1"/>
</dbReference>
<evidence type="ECO:0000313" key="10">
    <source>
        <dbReference type="Proteomes" id="UP000253090"/>
    </source>
</evidence>
<feature type="transmembrane region" description="Helical" evidence="8">
    <location>
        <begin position="12"/>
        <end position="33"/>
    </location>
</feature>
<comment type="similarity">
    <text evidence="2">Belongs to the amino acid-polyamine-organocation (APC) superfamily. Spore germination protein (SGP) (TC 2.A.3.9) family.</text>
</comment>
<dbReference type="PANTHER" id="PTHR34975:SF2">
    <property type="entry name" value="SPORE GERMINATION PROTEIN A2"/>
    <property type="match status" value="1"/>
</dbReference>
<evidence type="ECO:0000256" key="4">
    <source>
        <dbReference type="ARBA" id="ARBA00022544"/>
    </source>
</evidence>
<evidence type="ECO:0000256" key="7">
    <source>
        <dbReference type="ARBA" id="ARBA00023136"/>
    </source>
</evidence>
<feature type="transmembrane region" description="Helical" evidence="8">
    <location>
        <begin position="184"/>
        <end position="206"/>
    </location>
</feature>
<feature type="transmembrane region" description="Helical" evidence="8">
    <location>
        <begin position="341"/>
        <end position="359"/>
    </location>
</feature>
<dbReference type="Proteomes" id="UP000253090">
    <property type="component" value="Unassembled WGS sequence"/>
</dbReference>
<keyword evidence="5 8" id="KW-0812">Transmembrane</keyword>
<keyword evidence="7 8" id="KW-0472">Membrane</keyword>
<comment type="caution">
    <text evidence="9">The sequence shown here is derived from an EMBL/GenBank/DDBJ whole genome shotgun (WGS) entry which is preliminary data.</text>
</comment>
<evidence type="ECO:0000256" key="6">
    <source>
        <dbReference type="ARBA" id="ARBA00022989"/>
    </source>
</evidence>
<protein>
    <submittedName>
        <fullName evidence="9">Spore germination protein KB</fullName>
    </submittedName>
</protein>
<dbReference type="EMBL" id="QPJW01000021">
    <property type="protein sequence ID" value="RCX13284.1"/>
    <property type="molecule type" value="Genomic_DNA"/>
</dbReference>
<keyword evidence="4" id="KW-0309">Germination</keyword>
<dbReference type="GO" id="GO:0009847">
    <property type="term" value="P:spore germination"/>
    <property type="evidence" value="ECO:0007669"/>
    <property type="project" value="InterPro"/>
</dbReference>
<feature type="transmembrane region" description="Helical" evidence="8">
    <location>
        <begin position="145"/>
        <end position="164"/>
    </location>
</feature>
<keyword evidence="10" id="KW-1185">Reference proteome</keyword>
<organism evidence="9 10">
    <name type="scientific">Fontibacillus phaseoli</name>
    <dbReference type="NCBI Taxonomy" id="1416533"/>
    <lineage>
        <taxon>Bacteria</taxon>
        <taxon>Bacillati</taxon>
        <taxon>Bacillota</taxon>
        <taxon>Bacilli</taxon>
        <taxon>Bacillales</taxon>
        <taxon>Paenibacillaceae</taxon>
        <taxon>Fontibacillus</taxon>
    </lineage>
</organism>
<evidence type="ECO:0000256" key="1">
    <source>
        <dbReference type="ARBA" id="ARBA00004141"/>
    </source>
</evidence>
<feature type="transmembrane region" description="Helical" evidence="8">
    <location>
        <begin position="308"/>
        <end position="329"/>
    </location>
</feature>
<name>A0A369B0S4_9BACL</name>
<dbReference type="OrthoDB" id="2078716at2"/>
<sequence length="375" mass="41784">MPNVKISLRQLTIITALFMIGTAILIVPSALAVKAKQDAWIAALIGIGIGSLILALQLLLSRLYPDMNLVQISEKLLGKWLGKSVCFLLLLILFLGGPVAVLQEIGTFLTVQIMPETPIQAIIILFGAIVLMGVRLGLEVLARSAELLFPWFLLLFLSLSILLFSQVKWENALPILEQGPGPLIPAVCSFISIVYLPNMILLMIFPASVNRQSEANKAVFIGSLIGSLILLLIVILSILVLGPTITEKTMYPSYLLAQKINIGNFLQRIEVIMAVMWFITLFFRISFYFYATVAGYCQIFNIKNIQPLVIPLGWILTTLAVFIYPNVMFEHNWEARTWTPFSFIFGLLFPLLLLGLHGIRKIRSKGAPKKSRFPE</sequence>
<evidence type="ECO:0000256" key="8">
    <source>
        <dbReference type="SAM" id="Phobius"/>
    </source>
</evidence>
<feature type="transmembrane region" description="Helical" evidence="8">
    <location>
        <begin position="218"/>
        <end position="241"/>
    </location>
</feature>
<comment type="subcellular location">
    <subcellularLocation>
        <location evidence="1">Membrane</location>
        <topology evidence="1">Multi-pass membrane protein</topology>
    </subcellularLocation>
</comment>
<evidence type="ECO:0000256" key="5">
    <source>
        <dbReference type="ARBA" id="ARBA00022692"/>
    </source>
</evidence>
<dbReference type="InterPro" id="IPR004761">
    <property type="entry name" value="Spore_GerAB"/>
</dbReference>
<keyword evidence="6 8" id="KW-1133">Transmembrane helix</keyword>
<dbReference type="NCBIfam" id="TIGR00912">
    <property type="entry name" value="2A0309"/>
    <property type="match status" value="1"/>
</dbReference>
<dbReference type="Pfam" id="PF03845">
    <property type="entry name" value="Spore_permease"/>
    <property type="match status" value="1"/>
</dbReference>
<dbReference type="GO" id="GO:0016020">
    <property type="term" value="C:membrane"/>
    <property type="evidence" value="ECO:0007669"/>
    <property type="project" value="UniProtKB-SubCell"/>
</dbReference>
<dbReference type="PANTHER" id="PTHR34975">
    <property type="entry name" value="SPORE GERMINATION PROTEIN A2"/>
    <property type="match status" value="1"/>
</dbReference>
<evidence type="ECO:0000256" key="3">
    <source>
        <dbReference type="ARBA" id="ARBA00022448"/>
    </source>
</evidence>
<evidence type="ECO:0000256" key="2">
    <source>
        <dbReference type="ARBA" id="ARBA00007998"/>
    </source>
</evidence>
<reference evidence="9 10" key="1">
    <citation type="submission" date="2018-07" db="EMBL/GenBank/DDBJ databases">
        <title>Genomic Encyclopedia of Type Strains, Phase III (KMG-III): the genomes of soil and plant-associated and newly described type strains.</title>
        <authorList>
            <person name="Whitman W."/>
        </authorList>
    </citation>
    <scope>NUCLEOTIDE SEQUENCE [LARGE SCALE GENOMIC DNA]</scope>
    <source>
        <strain evidence="9 10">CECT 8333</strain>
    </source>
</reference>
<gene>
    <name evidence="9" type="ORF">DFP94_1218</name>
</gene>
<proteinExistence type="inferred from homology"/>
<feature type="transmembrane region" description="Helical" evidence="8">
    <location>
        <begin position="119"/>
        <end position="138"/>
    </location>
</feature>
<accession>A0A369B0S4</accession>
<keyword evidence="3" id="KW-0813">Transport</keyword>
<dbReference type="AlphaFoldDB" id="A0A369B0S4"/>
<evidence type="ECO:0000313" key="9">
    <source>
        <dbReference type="EMBL" id="RCX13284.1"/>
    </source>
</evidence>
<feature type="transmembrane region" description="Helical" evidence="8">
    <location>
        <begin position="39"/>
        <end position="60"/>
    </location>
</feature>